<dbReference type="RefSeq" id="XP_041186274.1">
    <property type="nucleotide sequence ID" value="XM_041329424.1"/>
</dbReference>
<feature type="non-terminal residue" evidence="1">
    <location>
        <position position="1"/>
    </location>
</feature>
<dbReference type="EMBL" id="JABBWG010000078">
    <property type="protein sequence ID" value="KAG1802455.1"/>
    <property type="molecule type" value="Genomic_DNA"/>
</dbReference>
<dbReference type="GeneID" id="64623441"/>
<sequence>SVSDTLTHQPSQYTIHKLKSFEYIKLWYSSLNRCREAADKAKSLADSTFGFMKVNNFVALKAIASFRPSHKVIQGHGLEWCQFNMAKNSFLVYINKLNW</sequence>
<comment type="caution">
    <text evidence="1">The sequence shown here is derived from an EMBL/GenBank/DDBJ whole genome shotgun (WGS) entry which is preliminary data.</text>
</comment>
<proteinExistence type="predicted"/>
<evidence type="ECO:0000313" key="1">
    <source>
        <dbReference type="EMBL" id="KAG1802455.1"/>
    </source>
</evidence>
<dbReference type="OrthoDB" id="2688210at2759"/>
<reference evidence="1" key="1">
    <citation type="journal article" date="2020" name="New Phytol.">
        <title>Comparative genomics reveals dynamic genome evolution in host specialist ectomycorrhizal fungi.</title>
        <authorList>
            <person name="Lofgren L.A."/>
            <person name="Nguyen N.H."/>
            <person name="Vilgalys R."/>
            <person name="Ruytinx J."/>
            <person name="Liao H.L."/>
            <person name="Branco S."/>
            <person name="Kuo A."/>
            <person name="LaButti K."/>
            <person name="Lipzen A."/>
            <person name="Andreopoulos W."/>
            <person name="Pangilinan J."/>
            <person name="Riley R."/>
            <person name="Hundley H."/>
            <person name="Na H."/>
            <person name="Barry K."/>
            <person name="Grigoriev I.V."/>
            <person name="Stajich J.E."/>
            <person name="Kennedy P.G."/>
        </authorList>
    </citation>
    <scope>NUCLEOTIDE SEQUENCE</scope>
    <source>
        <strain evidence="1">MN1</strain>
    </source>
</reference>
<name>A0A9P7DT10_9AGAM</name>
<feature type="non-terminal residue" evidence="1">
    <location>
        <position position="99"/>
    </location>
</feature>
<organism evidence="1 2">
    <name type="scientific">Suillus subaureus</name>
    <dbReference type="NCBI Taxonomy" id="48587"/>
    <lineage>
        <taxon>Eukaryota</taxon>
        <taxon>Fungi</taxon>
        <taxon>Dikarya</taxon>
        <taxon>Basidiomycota</taxon>
        <taxon>Agaricomycotina</taxon>
        <taxon>Agaricomycetes</taxon>
        <taxon>Agaricomycetidae</taxon>
        <taxon>Boletales</taxon>
        <taxon>Suillineae</taxon>
        <taxon>Suillaceae</taxon>
        <taxon>Suillus</taxon>
    </lineage>
</organism>
<dbReference type="AlphaFoldDB" id="A0A9P7DT10"/>
<protein>
    <submittedName>
        <fullName evidence="1">Uncharacterized protein</fullName>
    </submittedName>
</protein>
<dbReference type="Proteomes" id="UP000807769">
    <property type="component" value="Unassembled WGS sequence"/>
</dbReference>
<accession>A0A9P7DT10</accession>
<evidence type="ECO:0000313" key="2">
    <source>
        <dbReference type="Proteomes" id="UP000807769"/>
    </source>
</evidence>
<keyword evidence="2" id="KW-1185">Reference proteome</keyword>
<gene>
    <name evidence="1" type="ORF">BJ212DRAFT_1223577</name>
</gene>